<dbReference type="PROSITE" id="PS51257">
    <property type="entry name" value="PROKAR_LIPOPROTEIN"/>
    <property type="match status" value="1"/>
</dbReference>
<feature type="region of interest" description="Disordered" evidence="1">
    <location>
        <begin position="39"/>
        <end position="58"/>
    </location>
</feature>
<protein>
    <submittedName>
        <fullName evidence="2">Uncharacterized protein</fullName>
    </submittedName>
</protein>
<organism evidence="2 3">
    <name type="scientific">Obba rivulosa</name>
    <dbReference type="NCBI Taxonomy" id="1052685"/>
    <lineage>
        <taxon>Eukaryota</taxon>
        <taxon>Fungi</taxon>
        <taxon>Dikarya</taxon>
        <taxon>Basidiomycota</taxon>
        <taxon>Agaricomycotina</taxon>
        <taxon>Agaricomycetes</taxon>
        <taxon>Polyporales</taxon>
        <taxon>Gelatoporiaceae</taxon>
        <taxon>Obba</taxon>
    </lineage>
</organism>
<dbReference type="EMBL" id="KV722815">
    <property type="protein sequence ID" value="OCH83792.1"/>
    <property type="molecule type" value="Genomic_DNA"/>
</dbReference>
<dbReference type="Proteomes" id="UP000250043">
    <property type="component" value="Unassembled WGS sequence"/>
</dbReference>
<name>A0A8E2AKT4_9APHY</name>
<reference evidence="2 3" key="1">
    <citation type="submission" date="2016-07" db="EMBL/GenBank/DDBJ databases">
        <title>Draft genome of the white-rot fungus Obba rivulosa 3A-2.</title>
        <authorList>
            <consortium name="DOE Joint Genome Institute"/>
            <person name="Miettinen O."/>
            <person name="Riley R."/>
            <person name="Acob R."/>
            <person name="Barry K."/>
            <person name="Cullen D."/>
            <person name="De Vries R."/>
            <person name="Hainaut M."/>
            <person name="Hatakka A."/>
            <person name="Henrissat B."/>
            <person name="Hilden K."/>
            <person name="Kuo R."/>
            <person name="Labutti K."/>
            <person name="Lipzen A."/>
            <person name="Makela M.R."/>
            <person name="Sandor L."/>
            <person name="Spatafora J.W."/>
            <person name="Grigoriev I.V."/>
            <person name="Hibbett D.S."/>
        </authorList>
    </citation>
    <scope>NUCLEOTIDE SEQUENCE [LARGE SCALE GENOMIC DNA]</scope>
    <source>
        <strain evidence="2 3">3A-2</strain>
    </source>
</reference>
<accession>A0A8E2AKT4</accession>
<evidence type="ECO:0000313" key="3">
    <source>
        <dbReference type="Proteomes" id="UP000250043"/>
    </source>
</evidence>
<evidence type="ECO:0000313" key="2">
    <source>
        <dbReference type="EMBL" id="OCH83792.1"/>
    </source>
</evidence>
<sequence>MPQATLRCVRYARHISSQRNISAHPSAAACSQMRSRIVNRPEARRPNESSCCPPVVSP</sequence>
<proteinExistence type="predicted"/>
<dbReference type="AlphaFoldDB" id="A0A8E2AKT4"/>
<keyword evidence="3" id="KW-1185">Reference proteome</keyword>
<evidence type="ECO:0000256" key="1">
    <source>
        <dbReference type="SAM" id="MobiDB-lite"/>
    </source>
</evidence>
<gene>
    <name evidence="2" type="ORF">OBBRIDRAFT_490883</name>
</gene>